<accession>A0A4Q4SB03</accession>
<reference evidence="2" key="1">
    <citation type="journal article" date="2019" name="bioRxiv">
        <title>Genomics, evolutionary history and diagnostics of the Alternaria alternata species group including apple and Asian pear pathotypes.</title>
        <authorList>
            <person name="Armitage A.D."/>
            <person name="Cockerton H.M."/>
            <person name="Sreenivasaprasad S."/>
            <person name="Woodhall J.W."/>
            <person name="Lane C.R."/>
            <person name="Harrison R.J."/>
            <person name="Clarkson J.P."/>
        </authorList>
    </citation>
    <scope>NUCLEOTIDE SEQUENCE [LARGE SCALE GENOMIC DNA]</scope>
    <source>
        <strain evidence="2">RGR 97.0016</strain>
    </source>
</reference>
<keyword evidence="2" id="KW-1185">Reference proteome</keyword>
<dbReference type="AlphaFoldDB" id="A0A4Q4SB03"/>
<comment type="caution">
    <text evidence="1">The sequence shown here is derived from an EMBL/GenBank/DDBJ whole genome shotgun (WGS) entry which is preliminary data.</text>
</comment>
<gene>
    <name evidence="1" type="ORF">AA0113_g4421</name>
</gene>
<organism evidence="1 2">
    <name type="scientific">Alternaria arborescens</name>
    <dbReference type="NCBI Taxonomy" id="156630"/>
    <lineage>
        <taxon>Eukaryota</taxon>
        <taxon>Fungi</taxon>
        <taxon>Dikarya</taxon>
        <taxon>Ascomycota</taxon>
        <taxon>Pezizomycotina</taxon>
        <taxon>Dothideomycetes</taxon>
        <taxon>Pleosporomycetidae</taxon>
        <taxon>Pleosporales</taxon>
        <taxon>Pleosporineae</taxon>
        <taxon>Pleosporaceae</taxon>
        <taxon>Alternaria</taxon>
        <taxon>Alternaria sect. Alternaria</taxon>
    </lineage>
</organism>
<protein>
    <submittedName>
        <fullName evidence="1">Uncharacterized protein</fullName>
    </submittedName>
</protein>
<evidence type="ECO:0000313" key="1">
    <source>
        <dbReference type="EMBL" id="RYO67470.1"/>
    </source>
</evidence>
<dbReference type="EMBL" id="PEJP01000015">
    <property type="protein sequence ID" value="RYO67470.1"/>
    <property type="molecule type" value="Genomic_DNA"/>
</dbReference>
<dbReference type="Proteomes" id="UP000293823">
    <property type="component" value="Unassembled WGS sequence"/>
</dbReference>
<proteinExistence type="predicted"/>
<name>A0A4Q4SB03_9PLEO</name>
<sequence length="32" mass="3628">MRRVLHGGGIAMYERITREYNAKGDIEGFEAS</sequence>
<evidence type="ECO:0000313" key="2">
    <source>
        <dbReference type="Proteomes" id="UP000293823"/>
    </source>
</evidence>